<evidence type="ECO:0000313" key="4">
    <source>
        <dbReference type="Proteomes" id="UP000238034"/>
    </source>
</evidence>
<protein>
    <submittedName>
        <fullName evidence="3">Exopolysaccharide biosynthesis protein</fullName>
    </submittedName>
</protein>
<sequence>MKVILRIAFALIGTSSFAQSDSIAVADADWLTTKISKGVVLKQASFNQNLFASNQYISILEIKQKRRYAVDLAHDDSVLRTTSNFGEAHKAIAAVNGTFFNMAKGGSVDYLRSDGSVINYNMLNKDGSRALHQKAAIAIKRGKLSLLQWDGTAEWEKSIEGEDVMVSGPLLLRDRSFVSLDSLTFNTARHPRSLIAKGRRNKVFFIVIDGRRELAAGMSLFEARNVLKWLKLTDGINLDGGGSSTLWISGQDFDGVVSYPSDNKKWDHEGQRKVANVILLKKNRR</sequence>
<dbReference type="Proteomes" id="UP000238034">
    <property type="component" value="Unassembled WGS sequence"/>
</dbReference>
<proteinExistence type="predicted"/>
<dbReference type="InterPro" id="IPR018711">
    <property type="entry name" value="NAGPA"/>
</dbReference>
<evidence type="ECO:0000313" key="3">
    <source>
        <dbReference type="EMBL" id="PRY53337.1"/>
    </source>
</evidence>
<dbReference type="RefSeq" id="WP_106292899.1">
    <property type="nucleotide sequence ID" value="NZ_PVTH01000004.1"/>
</dbReference>
<dbReference type="PANTHER" id="PTHR40446">
    <property type="entry name" value="N-ACETYLGLUCOSAMINE-1-PHOSPHODIESTER ALPHA-N-ACETYLGLUCOSAMINIDASE"/>
    <property type="match status" value="1"/>
</dbReference>
<feature type="signal peptide" evidence="1">
    <location>
        <begin position="1"/>
        <end position="20"/>
    </location>
</feature>
<comment type="caution">
    <text evidence="3">The sequence shown here is derived from an EMBL/GenBank/DDBJ whole genome shotgun (WGS) entry which is preliminary data.</text>
</comment>
<organism evidence="3 4">
    <name type="scientific">Arcticibacter pallidicorallinus</name>
    <dbReference type="NCBI Taxonomy" id="1259464"/>
    <lineage>
        <taxon>Bacteria</taxon>
        <taxon>Pseudomonadati</taxon>
        <taxon>Bacteroidota</taxon>
        <taxon>Sphingobacteriia</taxon>
        <taxon>Sphingobacteriales</taxon>
        <taxon>Sphingobacteriaceae</taxon>
        <taxon>Arcticibacter</taxon>
    </lineage>
</organism>
<gene>
    <name evidence="3" type="ORF">B0I27_104348</name>
</gene>
<dbReference type="PANTHER" id="PTHR40446:SF2">
    <property type="entry name" value="N-ACETYLGLUCOSAMINE-1-PHOSPHODIESTER ALPHA-N-ACETYLGLUCOSAMINIDASE"/>
    <property type="match status" value="1"/>
</dbReference>
<evidence type="ECO:0000259" key="2">
    <source>
        <dbReference type="Pfam" id="PF09992"/>
    </source>
</evidence>
<dbReference type="AlphaFoldDB" id="A0A2T0U5Z9"/>
<keyword evidence="1" id="KW-0732">Signal</keyword>
<feature type="domain" description="Phosphodiester glycosidase" evidence="2">
    <location>
        <begin position="90"/>
        <end position="280"/>
    </location>
</feature>
<dbReference type="Pfam" id="PF09992">
    <property type="entry name" value="NAGPA"/>
    <property type="match status" value="1"/>
</dbReference>
<dbReference type="OrthoDB" id="9809781at2"/>
<keyword evidence="4" id="KW-1185">Reference proteome</keyword>
<accession>A0A2T0U5Z9</accession>
<name>A0A2T0U5Z9_9SPHI</name>
<feature type="chain" id="PRO_5015536195" evidence="1">
    <location>
        <begin position="21"/>
        <end position="285"/>
    </location>
</feature>
<reference evidence="3 4" key="1">
    <citation type="submission" date="2018-03" db="EMBL/GenBank/DDBJ databases">
        <title>Genomic Encyclopedia of Type Strains, Phase III (KMG-III): the genomes of soil and plant-associated and newly described type strains.</title>
        <authorList>
            <person name="Whitman W."/>
        </authorList>
    </citation>
    <scope>NUCLEOTIDE SEQUENCE [LARGE SCALE GENOMIC DNA]</scope>
    <source>
        <strain evidence="3 4">CGMCC 1.9313</strain>
    </source>
</reference>
<evidence type="ECO:0000256" key="1">
    <source>
        <dbReference type="SAM" id="SignalP"/>
    </source>
</evidence>
<dbReference type="EMBL" id="PVTH01000004">
    <property type="protein sequence ID" value="PRY53337.1"/>
    <property type="molecule type" value="Genomic_DNA"/>
</dbReference>